<evidence type="ECO:0000256" key="2">
    <source>
        <dbReference type="ARBA" id="ARBA00022737"/>
    </source>
</evidence>
<dbReference type="GO" id="GO:0043130">
    <property type="term" value="F:ubiquitin binding"/>
    <property type="evidence" value="ECO:0007669"/>
    <property type="project" value="TreeGrafter"/>
</dbReference>
<evidence type="ECO:0000256" key="1">
    <source>
        <dbReference type="ARBA" id="ARBA00022574"/>
    </source>
</evidence>
<dbReference type="GO" id="GO:0000724">
    <property type="term" value="P:double-strand break repair via homologous recombination"/>
    <property type="evidence" value="ECO:0007669"/>
    <property type="project" value="TreeGrafter"/>
</dbReference>
<dbReference type="RefSeq" id="XP_015467061.1">
    <property type="nucleotide sequence ID" value="XM_015612098.1"/>
</dbReference>
<feature type="repeat" description="WD" evidence="3">
    <location>
        <begin position="19"/>
        <end position="50"/>
    </location>
</feature>
<dbReference type="PROSITE" id="PS50082">
    <property type="entry name" value="WD_REPEATS_2"/>
    <property type="match status" value="3"/>
</dbReference>
<name>A0A0V1PYD2_9ASCO</name>
<dbReference type="GeneID" id="26840278"/>
<dbReference type="Proteomes" id="UP000054251">
    <property type="component" value="Unassembled WGS sequence"/>
</dbReference>
<dbReference type="InterPro" id="IPR015943">
    <property type="entry name" value="WD40/YVTN_repeat-like_dom_sf"/>
</dbReference>
<dbReference type="InterPro" id="IPR051246">
    <property type="entry name" value="WDR48"/>
</dbReference>
<comment type="caution">
    <text evidence="4">The sequence shown here is derived from an EMBL/GenBank/DDBJ whole genome shotgun (WGS) entry which is preliminary data.</text>
</comment>
<keyword evidence="2" id="KW-0677">Repeat</keyword>
<sequence length="1100" mass="125718">MGSKIKKGLSYVLGDSNDNENHILPINAIQYSAVTNNFYTGGRDGTVKTWCCRNGWEHSRQGTPSQFNFNETFEDSDNRDVDVDQDIDERVLKLETAISSNPLPYCTTPYDDYNITNNYNIHFDWINDLKLVNNDRDLVSCSSDLSLKLINLHNSDTSEKTHVHKFPNVHTDYIKKLSYFVPENNIVSGGLDGKVVLWDLATLNPIQEIQTHSLNTALPNSIYSLANNNSNLISTGGPSNTINLYDKRLSNNSNNIKKLIGHQDNIRCLLMNDNFILSGSSDTTIKLWDLRNFKVYKNFDIHDDAVWSLSTSISSSPGMLNQCDDYYNTDFKVFYSGDKGGKIVKTDLSYLSTNIRKDGFDTFTGSDDLMDEKLGVSTIIAKTNSPVISLCCETDVQPNSILSSNTILASTELSLNRYIVPDTDQLSKYQYSRNCLDYVLNHDNHMNDELTSGLGDVAADQNDLNSDFYDIVSHLSIDTNNFDIQSSFSGNNYPLSVHNVENNNEVVDANEYNSMFLNTGGGPSTEFVNTYKEGLSSKDALNDLTTVDNTPVEILLNPIPSEQITQVPFNTEPYTMFPLIRKSIIAKRLFNNRRHILVLYLNGDLKIWDIFACAEIKTFPYESSTSTELTKDLIEDRLKEMENIFHKYQTEDTLNTWCEVDIKSGKLLVTLKESMFNNVEAYYDELCKSYPYLSYRHPDNIEGLKNKEVKPTIDDRLPLAKILINSFFHQYAIYEWEFDNQLREELKAYKRDNRKIPLSSSYERFTNDRSVAITSNSSISNASSVDGSSFTNTAKRIKMFTKKSSKNNIHQDDRQTLASASSVASSVTDFPTSINGSSLMSNFINNDGLISISQDSSNEDSIMSMLQYNKKRYWEKYGSYGTNKTVDSILRIYSNDPKYSMPDDNNEYRPLFYPHRLPSNLLIIIFEHSPELGNMRDLCSFHLEDIIKLLNDSYTNEPLINDLRNYLPVWIGRPVLYSKFPIKENPKIEFKLQEVDYTLLPPNTTIGGKSQKKIKRLPMTDSVIKLTSHNMLRVLKILTYLTERFDGRTPEMKDMKNPSEWLALECKGQEMPNNFTLQTIKTKIWKSSSEIELRFRRKFD</sequence>
<protein>
    <submittedName>
        <fullName evidence="4">Uncharacterized protein</fullName>
    </submittedName>
</protein>
<reference evidence="4 5" key="1">
    <citation type="submission" date="2015-11" db="EMBL/GenBank/DDBJ databases">
        <title>The genome of Debaryomyces fabryi.</title>
        <authorList>
            <person name="Tafer H."/>
            <person name="Lopandic K."/>
        </authorList>
    </citation>
    <scope>NUCLEOTIDE SEQUENCE [LARGE SCALE GENOMIC DNA]</scope>
    <source>
        <strain evidence="4 5">CBS 789</strain>
    </source>
</reference>
<evidence type="ECO:0000256" key="3">
    <source>
        <dbReference type="PROSITE-ProRule" id="PRU00221"/>
    </source>
</evidence>
<feature type="repeat" description="WD" evidence="3">
    <location>
        <begin position="167"/>
        <end position="208"/>
    </location>
</feature>
<dbReference type="Gene3D" id="2.130.10.10">
    <property type="entry name" value="YVTN repeat-like/Quinoprotein amine dehydrogenase"/>
    <property type="match status" value="2"/>
</dbReference>
<feature type="repeat" description="WD" evidence="3">
    <location>
        <begin position="259"/>
        <end position="298"/>
    </location>
</feature>
<dbReference type="InterPro" id="IPR001680">
    <property type="entry name" value="WD40_rpt"/>
</dbReference>
<dbReference type="PANTHER" id="PTHR19862:SF14">
    <property type="entry name" value="WD REPEAT-CONTAINING PROTEIN 48"/>
    <property type="match status" value="1"/>
</dbReference>
<dbReference type="InterPro" id="IPR021772">
    <property type="entry name" value="WDR48/Bun107"/>
</dbReference>
<accession>A0A0V1PYD2</accession>
<dbReference type="PROSITE" id="PS50294">
    <property type="entry name" value="WD_REPEATS_REGION"/>
    <property type="match status" value="1"/>
</dbReference>
<keyword evidence="1 3" id="KW-0853">WD repeat</keyword>
<proteinExistence type="predicted"/>
<dbReference type="PANTHER" id="PTHR19862">
    <property type="entry name" value="WD REPEAT-CONTAINING PROTEIN 48"/>
    <property type="match status" value="1"/>
</dbReference>
<dbReference type="Pfam" id="PF00400">
    <property type="entry name" value="WD40"/>
    <property type="match status" value="2"/>
</dbReference>
<dbReference type="OrthoDB" id="2421129at2759"/>
<dbReference type="PROSITE" id="PS00678">
    <property type="entry name" value="WD_REPEATS_1"/>
    <property type="match status" value="2"/>
</dbReference>
<gene>
    <name evidence="4" type="ORF">AC631_03269</name>
</gene>
<dbReference type="SUPFAM" id="SSF50978">
    <property type="entry name" value="WD40 repeat-like"/>
    <property type="match status" value="1"/>
</dbReference>
<dbReference type="InterPro" id="IPR036322">
    <property type="entry name" value="WD40_repeat_dom_sf"/>
</dbReference>
<dbReference type="EMBL" id="LMYN01000068">
    <property type="protein sequence ID" value="KSA00959.1"/>
    <property type="molecule type" value="Genomic_DNA"/>
</dbReference>
<organism evidence="4 5">
    <name type="scientific">Debaryomyces fabryi</name>
    <dbReference type="NCBI Taxonomy" id="58627"/>
    <lineage>
        <taxon>Eukaryota</taxon>
        <taxon>Fungi</taxon>
        <taxon>Dikarya</taxon>
        <taxon>Ascomycota</taxon>
        <taxon>Saccharomycotina</taxon>
        <taxon>Pichiomycetes</taxon>
        <taxon>Debaryomycetaceae</taxon>
        <taxon>Debaryomyces</taxon>
    </lineage>
</organism>
<dbReference type="InterPro" id="IPR019775">
    <property type="entry name" value="WD40_repeat_CS"/>
</dbReference>
<evidence type="ECO:0000313" key="5">
    <source>
        <dbReference type="Proteomes" id="UP000054251"/>
    </source>
</evidence>
<keyword evidence="5" id="KW-1185">Reference proteome</keyword>
<dbReference type="AlphaFoldDB" id="A0A0V1PYD2"/>
<dbReference type="SMART" id="SM00320">
    <property type="entry name" value="WD40"/>
    <property type="match status" value="5"/>
</dbReference>
<dbReference type="Pfam" id="PF11816">
    <property type="entry name" value="DUF3337"/>
    <property type="match status" value="1"/>
</dbReference>
<evidence type="ECO:0000313" key="4">
    <source>
        <dbReference type="EMBL" id="KSA00959.1"/>
    </source>
</evidence>